<dbReference type="PANTHER" id="PTHR11795:SF445">
    <property type="entry name" value="AMINO ACID ABC TRANSPORTER PERMEASE PROTEIN"/>
    <property type="match status" value="1"/>
</dbReference>
<dbReference type="InterPro" id="IPR001851">
    <property type="entry name" value="ABC_transp_permease"/>
</dbReference>
<accession>A0A5J6MM10</accession>
<feature type="transmembrane region" description="Helical" evidence="9">
    <location>
        <begin position="38"/>
        <end position="58"/>
    </location>
</feature>
<dbReference type="OrthoDB" id="9778908at2"/>
<evidence type="ECO:0000256" key="6">
    <source>
        <dbReference type="ARBA" id="ARBA00022989"/>
    </source>
</evidence>
<evidence type="ECO:0000256" key="3">
    <source>
        <dbReference type="ARBA" id="ARBA00022475"/>
    </source>
</evidence>
<dbReference type="PANTHER" id="PTHR11795">
    <property type="entry name" value="BRANCHED-CHAIN AMINO ACID TRANSPORT SYSTEM PERMEASE PROTEIN LIVH"/>
    <property type="match status" value="1"/>
</dbReference>
<dbReference type="GO" id="GO:0005886">
    <property type="term" value="C:plasma membrane"/>
    <property type="evidence" value="ECO:0007669"/>
    <property type="project" value="UniProtKB-SubCell"/>
</dbReference>
<evidence type="ECO:0000256" key="5">
    <source>
        <dbReference type="ARBA" id="ARBA00022970"/>
    </source>
</evidence>
<dbReference type="GO" id="GO:0006865">
    <property type="term" value="P:amino acid transport"/>
    <property type="evidence" value="ECO:0007669"/>
    <property type="project" value="UniProtKB-KW"/>
</dbReference>
<comment type="similarity">
    <text evidence="8">Belongs to the binding-protein-dependent transport system permease family. LivHM subfamily.</text>
</comment>
<evidence type="ECO:0000256" key="7">
    <source>
        <dbReference type="ARBA" id="ARBA00023136"/>
    </source>
</evidence>
<evidence type="ECO:0000313" key="10">
    <source>
        <dbReference type="EMBL" id="QEX18177.1"/>
    </source>
</evidence>
<gene>
    <name evidence="10" type="ORF">FRZ44_34810</name>
</gene>
<dbReference type="InterPro" id="IPR052157">
    <property type="entry name" value="BCAA_transport_permease"/>
</dbReference>
<keyword evidence="4 9" id="KW-0812">Transmembrane</keyword>
<feature type="transmembrane region" description="Helical" evidence="9">
    <location>
        <begin position="96"/>
        <end position="116"/>
    </location>
</feature>
<dbReference type="RefSeq" id="WP_151178363.1">
    <property type="nucleotide sequence ID" value="NZ_CP042906.1"/>
</dbReference>
<keyword evidence="11" id="KW-1185">Reference proteome</keyword>
<evidence type="ECO:0000256" key="1">
    <source>
        <dbReference type="ARBA" id="ARBA00004651"/>
    </source>
</evidence>
<feature type="transmembrane region" description="Helical" evidence="9">
    <location>
        <begin position="227"/>
        <end position="252"/>
    </location>
</feature>
<dbReference type="Proteomes" id="UP000326202">
    <property type="component" value="Chromosome"/>
</dbReference>
<feature type="transmembrane region" description="Helical" evidence="9">
    <location>
        <begin position="12"/>
        <end position="31"/>
    </location>
</feature>
<dbReference type="GO" id="GO:0022857">
    <property type="term" value="F:transmembrane transporter activity"/>
    <property type="evidence" value="ECO:0007669"/>
    <property type="project" value="InterPro"/>
</dbReference>
<keyword evidence="5" id="KW-0029">Amino-acid transport</keyword>
<proteinExistence type="inferred from homology"/>
<evidence type="ECO:0000256" key="4">
    <source>
        <dbReference type="ARBA" id="ARBA00022692"/>
    </source>
</evidence>
<dbReference type="CDD" id="cd06582">
    <property type="entry name" value="TM_PBP1_LivH_like"/>
    <property type="match status" value="1"/>
</dbReference>
<dbReference type="KEGG" id="htq:FRZ44_34810"/>
<dbReference type="Pfam" id="PF02653">
    <property type="entry name" value="BPD_transp_2"/>
    <property type="match status" value="1"/>
</dbReference>
<evidence type="ECO:0000256" key="2">
    <source>
        <dbReference type="ARBA" id="ARBA00022448"/>
    </source>
</evidence>
<sequence>MDYAVQQFVNALAFGAEYALIALGLALVYSIMNLMNFAHGEIIASAGYSMYLAILIGFDSPWLVAPVAIIAGAVTAMLFERIAFRPVRHAPATTGLLTAFGVSIVVQNLFTLLVSPRPRAVPALTSLNQTIFIGPYAISSLQLLELVTVAIAITGLVLFLKRSTLGLAIRAATREFSTVRLMGVRANRVIATAFALSGLLAGIAAIFMVARRGSVDPDFGFQPVIKAFVACVLGGFGSLGGAVFGGMLLGFLDVAIVMLLPQDMGGLSDAITYSIIAALLVWRPDGLLTRRIELGDKEI</sequence>
<keyword evidence="2" id="KW-0813">Transport</keyword>
<keyword evidence="6 9" id="KW-1133">Transmembrane helix</keyword>
<feature type="transmembrane region" description="Helical" evidence="9">
    <location>
        <begin position="189"/>
        <end position="207"/>
    </location>
</feature>
<evidence type="ECO:0000313" key="11">
    <source>
        <dbReference type="Proteomes" id="UP000326202"/>
    </source>
</evidence>
<evidence type="ECO:0000256" key="9">
    <source>
        <dbReference type="SAM" id="Phobius"/>
    </source>
</evidence>
<protein>
    <submittedName>
        <fullName evidence="10">Branched-chain amino acid ABC transporter permease</fullName>
    </submittedName>
</protein>
<organism evidence="10 11">
    <name type="scientific">Hypericibacter terrae</name>
    <dbReference type="NCBI Taxonomy" id="2602015"/>
    <lineage>
        <taxon>Bacteria</taxon>
        <taxon>Pseudomonadati</taxon>
        <taxon>Pseudomonadota</taxon>
        <taxon>Alphaproteobacteria</taxon>
        <taxon>Rhodospirillales</taxon>
        <taxon>Dongiaceae</taxon>
        <taxon>Hypericibacter</taxon>
    </lineage>
</organism>
<comment type="subcellular location">
    <subcellularLocation>
        <location evidence="1">Cell membrane</location>
        <topology evidence="1">Multi-pass membrane protein</topology>
    </subcellularLocation>
</comment>
<dbReference type="EMBL" id="CP042906">
    <property type="protein sequence ID" value="QEX18177.1"/>
    <property type="molecule type" value="Genomic_DNA"/>
</dbReference>
<feature type="transmembrane region" description="Helical" evidence="9">
    <location>
        <begin position="136"/>
        <end position="160"/>
    </location>
</feature>
<dbReference type="AlphaFoldDB" id="A0A5J6MM10"/>
<feature type="transmembrane region" description="Helical" evidence="9">
    <location>
        <begin position="64"/>
        <end position="84"/>
    </location>
</feature>
<keyword evidence="3" id="KW-1003">Cell membrane</keyword>
<reference evidence="10 11" key="1">
    <citation type="submission" date="2019-08" db="EMBL/GenBank/DDBJ databases">
        <title>Hyperibacter terrae gen. nov., sp. nov. and Hyperibacter viscosus sp. nov., two new members in the family Rhodospirillaceae isolated from the rhizosphere of Hypericum perforatum.</title>
        <authorList>
            <person name="Noviana Z."/>
        </authorList>
    </citation>
    <scope>NUCLEOTIDE SEQUENCE [LARGE SCALE GENOMIC DNA]</scope>
    <source>
        <strain evidence="10 11">R5913</strain>
    </source>
</reference>
<name>A0A5J6MM10_9PROT</name>
<keyword evidence="7 9" id="KW-0472">Membrane</keyword>
<evidence type="ECO:0000256" key="8">
    <source>
        <dbReference type="ARBA" id="ARBA00037998"/>
    </source>
</evidence>